<dbReference type="InterPro" id="IPR045314">
    <property type="entry name" value="bZIP_plant_GBF1"/>
</dbReference>
<dbReference type="PANTHER" id="PTHR46408">
    <property type="entry name" value="BASIC LEUCINE ZIPPER 63"/>
    <property type="match status" value="1"/>
</dbReference>
<evidence type="ECO:0000313" key="10">
    <source>
        <dbReference type="Proteomes" id="UP001168098"/>
    </source>
</evidence>
<evidence type="ECO:0000256" key="4">
    <source>
        <dbReference type="ARBA" id="ARBA00023125"/>
    </source>
</evidence>
<dbReference type="InterPro" id="IPR020983">
    <property type="entry name" value="Basic_leucine-zipper_C"/>
</dbReference>
<comment type="subcellular location">
    <subcellularLocation>
        <location evidence="1">Nucleus</location>
    </subcellularLocation>
</comment>
<comment type="caution">
    <text evidence="9">The sequence shown here is derived from an EMBL/GenBank/DDBJ whole genome shotgun (WGS) entry which is preliminary data.</text>
</comment>
<dbReference type="CDD" id="cd14702">
    <property type="entry name" value="bZIP_plant_GBF1"/>
    <property type="match status" value="1"/>
</dbReference>
<dbReference type="AlphaFoldDB" id="A0AA38ZVD4"/>
<evidence type="ECO:0000256" key="2">
    <source>
        <dbReference type="ARBA" id="ARBA00007163"/>
    </source>
</evidence>
<keyword evidence="10" id="KW-1185">Reference proteome</keyword>
<protein>
    <recommendedName>
        <fullName evidence="8">BZIP domain-containing protein</fullName>
    </recommendedName>
</protein>
<feature type="region of interest" description="Disordered" evidence="7">
    <location>
        <begin position="187"/>
        <end position="264"/>
    </location>
</feature>
<dbReference type="InterPro" id="IPR004827">
    <property type="entry name" value="bZIP"/>
</dbReference>
<accession>A0AA38ZVD4</accession>
<dbReference type="InterPro" id="IPR046347">
    <property type="entry name" value="bZIP_sf"/>
</dbReference>
<dbReference type="Proteomes" id="UP001168098">
    <property type="component" value="Unassembled WGS sequence"/>
</dbReference>
<feature type="compositionally biased region" description="Polar residues" evidence="7">
    <location>
        <begin position="146"/>
        <end position="167"/>
    </location>
</feature>
<feature type="region of interest" description="Disordered" evidence="7">
    <location>
        <begin position="132"/>
        <end position="167"/>
    </location>
</feature>
<evidence type="ECO:0000256" key="3">
    <source>
        <dbReference type="ARBA" id="ARBA00023015"/>
    </source>
</evidence>
<name>A0AA38ZVD4_VITRO</name>
<dbReference type="PROSITE" id="PS50217">
    <property type="entry name" value="BZIP"/>
    <property type="match status" value="1"/>
</dbReference>
<dbReference type="SMART" id="SM00338">
    <property type="entry name" value="BRLZ"/>
    <property type="match status" value="1"/>
</dbReference>
<dbReference type="FunFam" id="1.20.5.170:FF:000020">
    <property type="entry name" value="BZIP transcription factor"/>
    <property type="match status" value="1"/>
</dbReference>
<keyword evidence="6" id="KW-0539">Nucleus</keyword>
<feature type="compositionally biased region" description="Acidic residues" evidence="7">
    <location>
        <begin position="218"/>
        <end position="227"/>
    </location>
</feature>
<keyword evidence="3" id="KW-0805">Transcription regulation</keyword>
<sequence>MESVFSSDDLEAMLTSATAGTSAGMSRISSEWMLEKFLLEASSSPASSTSCPVSAVSQRPAAYADVTAPYAAAAAQSSSSQSRRRGEDDEVVEIKVRSPPSDQPPENPVDHQAFLRKRLDLACAAVALSRESAVKPQESAVKPQESAFSMQTQSHASSKPSQLDSQAVATVDPGHVFPITQDKVEGGSLSVPASATSQNNKPGAQVITTTSGSSRELSDDDELEGETDTTGNMDPADEKRARRMLSNRESARRSRRRKQEHLSELETQVSQLGVENSSLLKRLTDINQKYNEAAVDNRVLKADVETLRTKVRMAEDAVKRVTGLNSLIPAIPDIPSMGMPFVDNTSADAAVPIHRDSNHFIHPPVPNNLIAPPHDQRLNNGFPSNCPPLPTESLLNGAGPKNMPQTSPMQNVSRVCVGANPCGVMPGWDSVPSHVTTNIKNQN</sequence>
<organism evidence="9 10">
    <name type="scientific">Vitis rotundifolia</name>
    <name type="common">Muscadine grape</name>
    <dbReference type="NCBI Taxonomy" id="103349"/>
    <lineage>
        <taxon>Eukaryota</taxon>
        <taxon>Viridiplantae</taxon>
        <taxon>Streptophyta</taxon>
        <taxon>Embryophyta</taxon>
        <taxon>Tracheophyta</taxon>
        <taxon>Spermatophyta</taxon>
        <taxon>Magnoliopsida</taxon>
        <taxon>eudicotyledons</taxon>
        <taxon>Gunneridae</taxon>
        <taxon>Pentapetalae</taxon>
        <taxon>rosids</taxon>
        <taxon>Vitales</taxon>
        <taxon>Vitaceae</taxon>
        <taxon>Viteae</taxon>
        <taxon>Vitis</taxon>
    </lineage>
</organism>
<dbReference type="GO" id="GO:0003677">
    <property type="term" value="F:DNA binding"/>
    <property type="evidence" value="ECO:0007669"/>
    <property type="project" value="UniProtKB-KW"/>
</dbReference>
<keyword evidence="5" id="KW-0804">Transcription</keyword>
<comment type="similarity">
    <text evidence="2">Belongs to the bZIP family.</text>
</comment>
<dbReference type="EMBL" id="JARBHA010000007">
    <property type="protein sequence ID" value="KAJ9696000.1"/>
    <property type="molecule type" value="Genomic_DNA"/>
</dbReference>
<feature type="region of interest" description="Disordered" evidence="7">
    <location>
        <begin position="69"/>
        <end position="90"/>
    </location>
</feature>
<keyword evidence="4" id="KW-0238">DNA-binding</keyword>
<dbReference type="GO" id="GO:0046983">
    <property type="term" value="F:protein dimerization activity"/>
    <property type="evidence" value="ECO:0007669"/>
    <property type="project" value="UniProtKB-ARBA"/>
</dbReference>
<dbReference type="SUPFAM" id="SSF57959">
    <property type="entry name" value="Leucine zipper domain"/>
    <property type="match status" value="1"/>
</dbReference>
<evidence type="ECO:0000313" key="9">
    <source>
        <dbReference type="EMBL" id="KAJ9696000.1"/>
    </source>
</evidence>
<dbReference type="GO" id="GO:0003700">
    <property type="term" value="F:DNA-binding transcription factor activity"/>
    <property type="evidence" value="ECO:0007669"/>
    <property type="project" value="InterPro"/>
</dbReference>
<dbReference type="PROSITE" id="PS00036">
    <property type="entry name" value="BZIP_BASIC"/>
    <property type="match status" value="1"/>
</dbReference>
<evidence type="ECO:0000256" key="5">
    <source>
        <dbReference type="ARBA" id="ARBA00023163"/>
    </source>
</evidence>
<dbReference type="Pfam" id="PF00170">
    <property type="entry name" value="bZIP_1"/>
    <property type="match status" value="1"/>
</dbReference>
<dbReference type="Pfam" id="PF12498">
    <property type="entry name" value="bZIP_C"/>
    <property type="match status" value="1"/>
</dbReference>
<gene>
    <name evidence="9" type="ORF">PVL29_008320</name>
</gene>
<evidence type="ECO:0000259" key="8">
    <source>
        <dbReference type="PROSITE" id="PS50217"/>
    </source>
</evidence>
<evidence type="ECO:0000256" key="1">
    <source>
        <dbReference type="ARBA" id="ARBA00004123"/>
    </source>
</evidence>
<dbReference type="Gene3D" id="1.20.5.170">
    <property type="match status" value="1"/>
</dbReference>
<dbReference type="GO" id="GO:0005634">
    <property type="term" value="C:nucleus"/>
    <property type="evidence" value="ECO:0007669"/>
    <property type="project" value="UniProtKB-SubCell"/>
</dbReference>
<reference evidence="9 10" key="1">
    <citation type="journal article" date="2023" name="BMC Biotechnol.">
        <title>Vitis rotundifolia cv Carlos genome sequencing.</title>
        <authorList>
            <person name="Huff M."/>
            <person name="Hulse-Kemp A."/>
            <person name="Scheffler B."/>
            <person name="Youngblood R."/>
            <person name="Simpson S."/>
            <person name="Babiker E."/>
            <person name="Staton M."/>
        </authorList>
    </citation>
    <scope>NUCLEOTIDE SEQUENCE [LARGE SCALE GENOMIC DNA]</scope>
    <source>
        <tissue evidence="9">Leaf</tissue>
    </source>
</reference>
<dbReference type="PANTHER" id="PTHR46408:SF10">
    <property type="entry name" value="BASIC LEUCINE ZIPPER 63"/>
    <property type="match status" value="1"/>
</dbReference>
<feature type="compositionally biased region" description="Low complexity" evidence="7">
    <location>
        <begin position="69"/>
        <end position="81"/>
    </location>
</feature>
<feature type="domain" description="BZIP" evidence="8">
    <location>
        <begin position="237"/>
        <end position="292"/>
    </location>
</feature>
<evidence type="ECO:0000256" key="7">
    <source>
        <dbReference type="SAM" id="MobiDB-lite"/>
    </source>
</evidence>
<feature type="compositionally biased region" description="Polar residues" evidence="7">
    <location>
        <begin position="191"/>
        <end position="210"/>
    </location>
</feature>
<proteinExistence type="inferred from homology"/>
<evidence type="ECO:0000256" key="6">
    <source>
        <dbReference type="ARBA" id="ARBA00023242"/>
    </source>
</evidence>